<sequence length="45" mass="4852">MAYEAPKISVVGSFASTTLGNPNERVVFDGFNWFLPDFSGPNGSK</sequence>
<accession>A0ABY8C3G1</accession>
<dbReference type="Proteomes" id="UP001214553">
    <property type="component" value="Chromosome"/>
</dbReference>
<dbReference type="EMBL" id="CP119108">
    <property type="protein sequence ID" value="WEG09168.1"/>
    <property type="molecule type" value="Genomic_DNA"/>
</dbReference>
<keyword evidence="2" id="KW-1185">Reference proteome</keyword>
<protein>
    <submittedName>
        <fullName evidence="1">Lasso RiPP family leader peptide-containing protein</fullName>
    </submittedName>
</protein>
<reference evidence="1 2" key="1">
    <citation type="submission" date="2023-03" db="EMBL/GenBank/DDBJ databases">
        <title>Genome sequence of Microbacterium sp. KACC 23027.</title>
        <authorList>
            <person name="Kim S."/>
            <person name="Heo J."/>
            <person name="Kwon S.-W."/>
        </authorList>
    </citation>
    <scope>NUCLEOTIDE SEQUENCE [LARGE SCALE GENOMIC DNA]</scope>
    <source>
        <strain evidence="1 2">KACC 23027</strain>
    </source>
</reference>
<name>A0ABY8C3G1_9MICO</name>
<organism evidence="1 2">
    <name type="scientific">Microbacterium horticulturae</name>
    <dbReference type="NCBI Taxonomy" id="3028316"/>
    <lineage>
        <taxon>Bacteria</taxon>
        <taxon>Bacillati</taxon>
        <taxon>Actinomycetota</taxon>
        <taxon>Actinomycetes</taxon>
        <taxon>Micrococcales</taxon>
        <taxon>Microbacteriaceae</taxon>
        <taxon>Microbacterium</taxon>
    </lineage>
</organism>
<evidence type="ECO:0000313" key="1">
    <source>
        <dbReference type="EMBL" id="WEG09168.1"/>
    </source>
</evidence>
<proteinExistence type="predicted"/>
<dbReference type="RefSeq" id="WP_275278492.1">
    <property type="nucleotide sequence ID" value="NZ_CP119108.1"/>
</dbReference>
<evidence type="ECO:0000313" key="2">
    <source>
        <dbReference type="Proteomes" id="UP001214553"/>
    </source>
</evidence>
<gene>
    <name evidence="1" type="ORF">PU630_00990</name>
</gene>
<dbReference type="NCBIfam" id="NF033521">
    <property type="entry name" value="lasso_leader_L3"/>
    <property type="match status" value="1"/>
</dbReference>